<dbReference type="AlphaFoldDB" id="A0A9K3DBU3"/>
<feature type="region of interest" description="Disordered" evidence="1">
    <location>
        <begin position="1"/>
        <end position="25"/>
    </location>
</feature>
<feature type="non-terminal residue" evidence="2">
    <location>
        <position position="25"/>
    </location>
</feature>
<gene>
    <name evidence="2" type="ORF">KIPB_014602</name>
</gene>
<reference evidence="2 3" key="1">
    <citation type="journal article" date="2018" name="PLoS ONE">
        <title>The draft genome of Kipferlia bialata reveals reductive genome evolution in fornicate parasites.</title>
        <authorList>
            <person name="Tanifuji G."/>
            <person name="Takabayashi S."/>
            <person name="Kume K."/>
            <person name="Takagi M."/>
            <person name="Nakayama T."/>
            <person name="Kamikawa R."/>
            <person name="Inagaki Y."/>
            <person name="Hashimoto T."/>
        </authorList>
    </citation>
    <scope>NUCLEOTIDE SEQUENCE [LARGE SCALE GENOMIC DNA]</scope>
    <source>
        <strain evidence="2">NY0173</strain>
    </source>
</reference>
<evidence type="ECO:0000313" key="3">
    <source>
        <dbReference type="Proteomes" id="UP000265618"/>
    </source>
</evidence>
<protein>
    <submittedName>
        <fullName evidence="2">Uncharacterized protein</fullName>
    </submittedName>
</protein>
<evidence type="ECO:0000313" key="2">
    <source>
        <dbReference type="EMBL" id="GIQ91375.1"/>
    </source>
</evidence>
<accession>A0A9K3DBU3</accession>
<evidence type="ECO:0000256" key="1">
    <source>
        <dbReference type="SAM" id="MobiDB-lite"/>
    </source>
</evidence>
<dbReference type="EMBL" id="BDIP01007606">
    <property type="protein sequence ID" value="GIQ91375.1"/>
    <property type="molecule type" value="Genomic_DNA"/>
</dbReference>
<proteinExistence type="predicted"/>
<dbReference type="Proteomes" id="UP000265618">
    <property type="component" value="Unassembled WGS sequence"/>
</dbReference>
<comment type="caution">
    <text evidence="2">The sequence shown here is derived from an EMBL/GenBank/DDBJ whole genome shotgun (WGS) entry which is preliminary data.</text>
</comment>
<sequence>MDSVPHTTFTTRQFSYDTPMSHTAS</sequence>
<organism evidence="2 3">
    <name type="scientific">Kipferlia bialata</name>
    <dbReference type="NCBI Taxonomy" id="797122"/>
    <lineage>
        <taxon>Eukaryota</taxon>
        <taxon>Metamonada</taxon>
        <taxon>Carpediemonas-like organisms</taxon>
        <taxon>Kipferlia</taxon>
    </lineage>
</organism>
<keyword evidence="3" id="KW-1185">Reference proteome</keyword>
<name>A0A9K3DBU3_9EUKA</name>